<reference evidence="3" key="1">
    <citation type="submission" date="2020-02" db="EMBL/GenBank/DDBJ databases">
        <authorList>
            <person name="Palmer J.M."/>
        </authorList>
    </citation>
    <scope>NUCLEOTIDE SEQUENCE</scope>
    <source>
        <strain evidence="3">EPUS1.4</strain>
        <tissue evidence="3">Thallus</tissue>
    </source>
</reference>
<dbReference type="Proteomes" id="UP000606974">
    <property type="component" value="Unassembled WGS sequence"/>
</dbReference>
<dbReference type="GO" id="GO:0005886">
    <property type="term" value="C:plasma membrane"/>
    <property type="evidence" value="ECO:0007669"/>
    <property type="project" value="TreeGrafter"/>
</dbReference>
<dbReference type="InterPro" id="IPR045036">
    <property type="entry name" value="Spartin-like"/>
</dbReference>
<sequence>MSSGHSEPQVLYSINGIRAYHIQDGEEQPLNPSGPQTLSLLMVPTSSPFTDLSSTEPTSAAPEEDFYLHLHLPPELDLPLPATTQVFHQPPSSYIIPMHSSDRGALTRIEFPPIGRRNSPGKVTQEDVDTFETILAQCTAFLERASPPKGHEHYNPAHYAPGQGHAGTGDSKARPGQIVIVDEENGSVVGELQEGFNVVESSTIRPGSKNPVEIHLPAEGQGNNIQVNNVSDEYLQMSRHPAYQESTIVQTSATASRLIVTGSTYLANAINSGADSFQKKTKPSPKPMTFTPATHARIRKINNFSQGAVGLSAKTVGQVSRYAQNIGAGLTGKGSKKVGYDKDGNPASFHKPGILNKSMIAFSTIADGIDQAGRQLLQSGSSAATTVVGHRYGDEARSVASDIGGGVRNVGLVYIDAAGVSRKAVIKSVAKGMVVGKMQNGQHLVVGAGDGGVAPQAAGPQSQGGYPSDMKHTGNSQNLYGGSSSGKPGTEPVGFGTFGTNPAPPTYESGVGEGLYGQYAPEKH</sequence>
<protein>
    <recommendedName>
        <fullName evidence="2">Senescence domain-containing protein</fullName>
    </recommendedName>
</protein>
<accession>A0A8H7AMM9</accession>
<evidence type="ECO:0000313" key="4">
    <source>
        <dbReference type="Proteomes" id="UP000606974"/>
    </source>
</evidence>
<evidence type="ECO:0000313" key="3">
    <source>
        <dbReference type="EMBL" id="KAF7510959.1"/>
    </source>
</evidence>
<organism evidence="3 4">
    <name type="scientific">Endocarpon pusillum</name>
    <dbReference type="NCBI Taxonomy" id="364733"/>
    <lineage>
        <taxon>Eukaryota</taxon>
        <taxon>Fungi</taxon>
        <taxon>Dikarya</taxon>
        <taxon>Ascomycota</taxon>
        <taxon>Pezizomycotina</taxon>
        <taxon>Eurotiomycetes</taxon>
        <taxon>Chaetothyriomycetidae</taxon>
        <taxon>Verrucariales</taxon>
        <taxon>Verrucariaceae</taxon>
        <taxon>Endocarpon</taxon>
    </lineage>
</organism>
<name>A0A8H7AMM9_9EURO</name>
<dbReference type="EMBL" id="JAACFV010000024">
    <property type="protein sequence ID" value="KAF7510959.1"/>
    <property type="molecule type" value="Genomic_DNA"/>
</dbReference>
<comment type="caution">
    <text evidence="3">The sequence shown here is derived from an EMBL/GenBank/DDBJ whole genome shotgun (WGS) entry which is preliminary data.</text>
</comment>
<dbReference type="InterPro" id="IPR009686">
    <property type="entry name" value="Senescence/spartin_C"/>
</dbReference>
<dbReference type="Pfam" id="PF06911">
    <property type="entry name" value="Senescence"/>
    <property type="match status" value="1"/>
</dbReference>
<feature type="compositionally biased region" description="Polar residues" evidence="1">
    <location>
        <begin position="473"/>
        <end position="487"/>
    </location>
</feature>
<proteinExistence type="predicted"/>
<evidence type="ECO:0000256" key="1">
    <source>
        <dbReference type="SAM" id="MobiDB-lite"/>
    </source>
</evidence>
<feature type="domain" description="Senescence" evidence="2">
    <location>
        <begin position="246"/>
        <end position="431"/>
    </location>
</feature>
<evidence type="ECO:0000259" key="2">
    <source>
        <dbReference type="Pfam" id="PF06911"/>
    </source>
</evidence>
<dbReference type="PANTHER" id="PTHR21068">
    <property type="entry name" value="SPARTIN"/>
    <property type="match status" value="1"/>
</dbReference>
<keyword evidence="4" id="KW-1185">Reference proteome</keyword>
<dbReference type="PANTHER" id="PTHR21068:SF43">
    <property type="entry name" value="SPARTIN"/>
    <property type="match status" value="1"/>
</dbReference>
<dbReference type="OrthoDB" id="20821at2759"/>
<dbReference type="GO" id="GO:0051301">
    <property type="term" value="P:cell division"/>
    <property type="evidence" value="ECO:0007669"/>
    <property type="project" value="TreeGrafter"/>
</dbReference>
<gene>
    <name evidence="3" type="ORF">GJ744_005505</name>
</gene>
<feature type="region of interest" description="Disordered" evidence="1">
    <location>
        <begin position="451"/>
        <end position="524"/>
    </location>
</feature>
<dbReference type="AlphaFoldDB" id="A0A8H7AMM9"/>